<dbReference type="RefSeq" id="WP_273846040.1">
    <property type="nucleotide sequence ID" value="NZ_JAQQWT010000016.1"/>
</dbReference>
<evidence type="ECO:0000313" key="2">
    <source>
        <dbReference type="Proteomes" id="UP001589833"/>
    </source>
</evidence>
<keyword evidence="2" id="KW-1185">Reference proteome</keyword>
<organism evidence="1 2">
    <name type="scientific">Halalkalibacter alkalisediminis</name>
    <dbReference type="NCBI Taxonomy" id="935616"/>
    <lineage>
        <taxon>Bacteria</taxon>
        <taxon>Bacillati</taxon>
        <taxon>Bacillota</taxon>
        <taxon>Bacilli</taxon>
        <taxon>Bacillales</taxon>
        <taxon>Bacillaceae</taxon>
        <taxon>Halalkalibacter</taxon>
    </lineage>
</organism>
<protein>
    <submittedName>
        <fullName evidence="1">Uncharacterized protein</fullName>
    </submittedName>
</protein>
<evidence type="ECO:0000313" key="1">
    <source>
        <dbReference type="EMBL" id="MFC0559106.1"/>
    </source>
</evidence>
<comment type="caution">
    <text evidence="1">The sequence shown here is derived from an EMBL/GenBank/DDBJ whole genome shotgun (WGS) entry which is preliminary data.</text>
</comment>
<sequence>MEKVNFAEDAITSFEELRDIIGVPHELVIKKTISMMEDQCKNFISNSPLLFLSTS</sequence>
<dbReference type="Proteomes" id="UP001589833">
    <property type="component" value="Unassembled WGS sequence"/>
</dbReference>
<proteinExistence type="predicted"/>
<accession>A0ABV6NEE1</accession>
<name>A0ABV6NEE1_9BACI</name>
<reference evidence="1 2" key="1">
    <citation type="submission" date="2024-09" db="EMBL/GenBank/DDBJ databases">
        <authorList>
            <person name="Sun Q."/>
            <person name="Mori K."/>
        </authorList>
    </citation>
    <scope>NUCLEOTIDE SEQUENCE [LARGE SCALE GENOMIC DNA]</scope>
    <source>
        <strain evidence="1 2">NCAIM B.02301</strain>
    </source>
</reference>
<dbReference type="EMBL" id="JBHLTR010000011">
    <property type="protein sequence ID" value="MFC0559106.1"/>
    <property type="molecule type" value="Genomic_DNA"/>
</dbReference>
<gene>
    <name evidence="1" type="ORF">ACFFH4_08580</name>
</gene>